<reference evidence="1" key="2">
    <citation type="submission" date="2021-08" db="EMBL/GenBank/DDBJ databases">
        <authorList>
            <person name="Tani A."/>
            <person name="Ola A."/>
            <person name="Ogura Y."/>
            <person name="Katsura K."/>
            <person name="Hayashi T."/>
        </authorList>
    </citation>
    <scope>NUCLEOTIDE SEQUENCE</scope>
    <source>
        <strain evidence="1">NBRC 103626</strain>
    </source>
</reference>
<name>A0AA37HPI5_9HYPH</name>
<dbReference type="Proteomes" id="UP001055108">
    <property type="component" value="Unassembled WGS sequence"/>
</dbReference>
<sequence>MGPIAEAVLGCEIVLGARADLVFPAHRLDAANSKRFDPTTVRAGEDEPIRDDFAACVVYLIELGLDEARPTIDGIAGRLGLSRRTLQRRLEGAGTRYVDLQRGVL</sequence>
<evidence type="ECO:0000313" key="1">
    <source>
        <dbReference type="EMBL" id="GJD79284.1"/>
    </source>
</evidence>
<comment type="caution">
    <text evidence="1">The sequence shown here is derived from an EMBL/GenBank/DDBJ whole genome shotgun (WGS) entry which is preliminary data.</text>
</comment>
<dbReference type="AlphaFoldDB" id="A0AA37HPI5"/>
<evidence type="ECO:0000313" key="2">
    <source>
        <dbReference type="Proteomes" id="UP001055108"/>
    </source>
</evidence>
<organism evidence="1 2">
    <name type="scientific">Methylobacterium gregans</name>
    <dbReference type="NCBI Taxonomy" id="374424"/>
    <lineage>
        <taxon>Bacteria</taxon>
        <taxon>Pseudomonadati</taxon>
        <taxon>Pseudomonadota</taxon>
        <taxon>Alphaproteobacteria</taxon>
        <taxon>Hyphomicrobiales</taxon>
        <taxon>Methylobacteriaceae</taxon>
        <taxon>Methylobacterium</taxon>
    </lineage>
</organism>
<accession>A0AA37HPI5</accession>
<dbReference type="RefSeq" id="WP_238303239.1">
    <property type="nucleotide sequence ID" value="NZ_BPQM01000059.1"/>
</dbReference>
<keyword evidence="2" id="KW-1185">Reference proteome</keyword>
<protein>
    <submittedName>
        <fullName evidence="1">Uncharacterized protein</fullName>
    </submittedName>
</protein>
<proteinExistence type="predicted"/>
<gene>
    <name evidence="1" type="ORF">NBEOAGPD_2508</name>
</gene>
<dbReference type="EMBL" id="BPQM01000059">
    <property type="protein sequence ID" value="GJD79284.1"/>
    <property type="molecule type" value="Genomic_DNA"/>
</dbReference>
<reference evidence="1" key="1">
    <citation type="journal article" date="2016" name="Front. Microbiol.">
        <title>Genome Sequence of the Piezophilic, Mesophilic Sulfate-Reducing Bacterium Desulfovibrio indicus J2T.</title>
        <authorList>
            <person name="Cao J."/>
            <person name="Maignien L."/>
            <person name="Shao Z."/>
            <person name="Alain K."/>
            <person name="Jebbar M."/>
        </authorList>
    </citation>
    <scope>NUCLEOTIDE SEQUENCE</scope>
    <source>
        <strain evidence="1">NBRC 103626</strain>
    </source>
</reference>